<dbReference type="GO" id="GO:0005524">
    <property type="term" value="F:ATP binding"/>
    <property type="evidence" value="ECO:0007669"/>
    <property type="project" value="InterPro"/>
</dbReference>
<evidence type="ECO:0000313" key="2">
    <source>
        <dbReference type="EnsemblMetazoa" id="MESCA010106-PA"/>
    </source>
</evidence>
<dbReference type="Proteomes" id="UP000015102">
    <property type="component" value="Unassembled WGS sequence"/>
</dbReference>
<name>T1H1N9_MEGSC</name>
<dbReference type="PANTHER" id="PTHR11472:SF41">
    <property type="entry name" value="ATP-DEPENDENT DNA HELICASE DDX11-RELATED"/>
    <property type="match status" value="1"/>
</dbReference>
<feature type="domain" description="ATP-dependent helicase C-terminal" evidence="1">
    <location>
        <begin position="85"/>
        <end position="172"/>
    </location>
</feature>
<dbReference type="GO" id="GO:0016818">
    <property type="term" value="F:hydrolase activity, acting on acid anhydrides, in phosphorus-containing anhydrides"/>
    <property type="evidence" value="ECO:0007669"/>
    <property type="project" value="InterPro"/>
</dbReference>
<dbReference type="AlphaFoldDB" id="T1H1N9"/>
<dbReference type="HOGENOM" id="CLU_1559147_0_0_1"/>
<dbReference type="SMART" id="SM00491">
    <property type="entry name" value="HELICc2"/>
    <property type="match status" value="1"/>
</dbReference>
<dbReference type="EnsemblMetazoa" id="MESCA010106-RA">
    <property type="protein sequence ID" value="MESCA010106-PA"/>
    <property type="gene ID" value="MESCA010106"/>
</dbReference>
<reference evidence="3" key="1">
    <citation type="submission" date="2013-02" db="EMBL/GenBank/DDBJ databases">
        <authorList>
            <person name="Hughes D."/>
        </authorList>
    </citation>
    <scope>NUCLEOTIDE SEQUENCE</scope>
    <source>
        <strain>Durham</strain>
        <strain evidence="3">NC isolate 2 -- Noor lab</strain>
    </source>
</reference>
<dbReference type="GO" id="GO:0034085">
    <property type="term" value="P:establishment of sister chromatid cohesion"/>
    <property type="evidence" value="ECO:0007669"/>
    <property type="project" value="TreeGrafter"/>
</dbReference>
<evidence type="ECO:0000259" key="1">
    <source>
        <dbReference type="SMART" id="SM00491"/>
    </source>
</evidence>
<dbReference type="GO" id="GO:0003676">
    <property type="term" value="F:nucleic acid binding"/>
    <property type="evidence" value="ECO:0007669"/>
    <property type="project" value="InterPro"/>
</dbReference>
<dbReference type="InterPro" id="IPR027417">
    <property type="entry name" value="P-loop_NTPase"/>
</dbReference>
<organism evidence="2 3">
    <name type="scientific">Megaselia scalaris</name>
    <name type="common">Humpbacked fly</name>
    <name type="synonym">Phora scalaris</name>
    <dbReference type="NCBI Taxonomy" id="36166"/>
    <lineage>
        <taxon>Eukaryota</taxon>
        <taxon>Metazoa</taxon>
        <taxon>Ecdysozoa</taxon>
        <taxon>Arthropoda</taxon>
        <taxon>Hexapoda</taxon>
        <taxon>Insecta</taxon>
        <taxon>Pterygota</taxon>
        <taxon>Neoptera</taxon>
        <taxon>Endopterygota</taxon>
        <taxon>Diptera</taxon>
        <taxon>Brachycera</taxon>
        <taxon>Muscomorpha</taxon>
        <taxon>Platypezoidea</taxon>
        <taxon>Phoridae</taxon>
        <taxon>Megaseliini</taxon>
        <taxon>Megaselia</taxon>
    </lineage>
</organism>
<sequence>MRPTDDLINQIFCSSKHRVKEFIYDHVVPKTSILPIILCKGPTGKTFQFKYNQRSDPTLMKELGMTLFNLCNIIPAGIICFFNSYDYLKQVYDFLNNEKFLEKIEKKKFILCEPKGGSGSNVDTLLDKYSKSIRSSERSGALLLSVVGGKLSEGLNFSDDLGRCVVVVGMPY</sequence>
<dbReference type="InterPro" id="IPR045028">
    <property type="entry name" value="DinG/Rad3-like"/>
</dbReference>
<dbReference type="STRING" id="36166.T1H1N9"/>
<dbReference type="GO" id="GO:0006139">
    <property type="term" value="P:nucleobase-containing compound metabolic process"/>
    <property type="evidence" value="ECO:0007669"/>
    <property type="project" value="InterPro"/>
</dbReference>
<dbReference type="InterPro" id="IPR006555">
    <property type="entry name" value="ATP-dep_Helicase_C"/>
</dbReference>
<evidence type="ECO:0000313" key="3">
    <source>
        <dbReference type="Proteomes" id="UP000015102"/>
    </source>
</evidence>
<protein>
    <recommendedName>
        <fullName evidence="1">ATP-dependent helicase C-terminal domain-containing protein</fullName>
    </recommendedName>
</protein>
<dbReference type="Pfam" id="PF13307">
    <property type="entry name" value="Helicase_C_2"/>
    <property type="match status" value="1"/>
</dbReference>
<reference evidence="2" key="2">
    <citation type="submission" date="2015-06" db="UniProtKB">
        <authorList>
            <consortium name="EnsemblMetazoa"/>
        </authorList>
    </citation>
    <scope>IDENTIFICATION</scope>
</reference>
<dbReference type="GO" id="GO:0003678">
    <property type="term" value="F:DNA helicase activity"/>
    <property type="evidence" value="ECO:0007669"/>
    <property type="project" value="TreeGrafter"/>
</dbReference>
<proteinExistence type="predicted"/>
<dbReference type="Gene3D" id="3.40.50.300">
    <property type="entry name" value="P-loop containing nucleotide triphosphate hydrolases"/>
    <property type="match status" value="1"/>
</dbReference>
<dbReference type="PANTHER" id="PTHR11472">
    <property type="entry name" value="DNA REPAIR DEAD HELICASE RAD3/XP-D SUBFAMILY MEMBER"/>
    <property type="match status" value="1"/>
</dbReference>
<dbReference type="OMA" id="CSSKHRV"/>
<accession>T1H1N9</accession>
<dbReference type="GO" id="GO:0005634">
    <property type="term" value="C:nucleus"/>
    <property type="evidence" value="ECO:0007669"/>
    <property type="project" value="TreeGrafter"/>
</dbReference>
<keyword evidence="3" id="KW-1185">Reference proteome</keyword>
<dbReference type="EMBL" id="CAQQ02389224">
    <property type="status" value="NOT_ANNOTATED_CDS"/>
    <property type="molecule type" value="Genomic_DNA"/>
</dbReference>